<reference evidence="7 8" key="1">
    <citation type="submission" date="2023-10" db="EMBL/GenBank/DDBJ databases">
        <title>Virgibacillus halophilus 5B73C genome.</title>
        <authorList>
            <person name="Miliotis G."/>
            <person name="Sengupta P."/>
            <person name="Hameed A."/>
            <person name="Chuvochina M."/>
            <person name="Mcdonagh F."/>
            <person name="Simpson A.C."/>
            <person name="Singh N.K."/>
            <person name="Rekha P.D."/>
            <person name="Raman K."/>
            <person name="Hugenholtz P."/>
            <person name="Venkateswaran K."/>
        </authorList>
    </citation>
    <scope>NUCLEOTIDE SEQUENCE [LARGE SCALE GENOMIC DNA]</scope>
    <source>
        <strain evidence="7 8">5B73C</strain>
    </source>
</reference>
<keyword evidence="8" id="KW-1185">Reference proteome</keyword>
<feature type="transmembrane region" description="Helical" evidence="5">
    <location>
        <begin position="124"/>
        <end position="150"/>
    </location>
</feature>
<gene>
    <name evidence="7" type="ORF">RWE15_05090</name>
</gene>
<evidence type="ECO:0000313" key="8">
    <source>
        <dbReference type="Proteomes" id="UP001281447"/>
    </source>
</evidence>
<name>A0ABU5C3R8_9BACI</name>
<evidence type="ECO:0000256" key="5">
    <source>
        <dbReference type="SAM" id="Phobius"/>
    </source>
</evidence>
<keyword evidence="4 5" id="KW-0472">Membrane</keyword>
<sequence length="159" mass="18572">MLRRDIVLPIPQLLAILIDSFLVNVSWAVTGLFMTTGNIFIEISYKTVALFFALFIVPVIWKGKTVGTNFMRFKLMDIGERSPQWSSLLKRFFALYLPWITYRCLKIITNMELDHHSAWFIPQIWLYVLSVLASFILVAVLMIHMILVIFKKRPTTFLL</sequence>
<organism evidence="7 8">
    <name type="scientific">Tigheibacillus halophilus</name>
    <dbReference type="NCBI Taxonomy" id="361280"/>
    <lineage>
        <taxon>Bacteria</taxon>
        <taxon>Bacillati</taxon>
        <taxon>Bacillota</taxon>
        <taxon>Bacilli</taxon>
        <taxon>Bacillales</taxon>
        <taxon>Bacillaceae</taxon>
        <taxon>Tigheibacillus</taxon>
    </lineage>
</organism>
<evidence type="ECO:0000313" key="7">
    <source>
        <dbReference type="EMBL" id="MDY0393953.1"/>
    </source>
</evidence>
<dbReference type="EMBL" id="JAWDIP010000003">
    <property type="protein sequence ID" value="MDY0393953.1"/>
    <property type="molecule type" value="Genomic_DNA"/>
</dbReference>
<comment type="caution">
    <text evidence="7">The sequence shown here is derived from an EMBL/GenBank/DDBJ whole genome shotgun (WGS) entry which is preliminary data.</text>
</comment>
<evidence type="ECO:0000256" key="4">
    <source>
        <dbReference type="ARBA" id="ARBA00023136"/>
    </source>
</evidence>
<proteinExistence type="predicted"/>
<feature type="domain" description="RDD" evidence="6">
    <location>
        <begin position="13"/>
        <end position="154"/>
    </location>
</feature>
<comment type="subcellular location">
    <subcellularLocation>
        <location evidence="1">Membrane</location>
        <topology evidence="1">Multi-pass membrane protein</topology>
    </subcellularLocation>
</comment>
<keyword evidence="3 5" id="KW-1133">Transmembrane helix</keyword>
<accession>A0ABU5C3R8</accession>
<evidence type="ECO:0000259" key="6">
    <source>
        <dbReference type="Pfam" id="PF06271"/>
    </source>
</evidence>
<evidence type="ECO:0000256" key="1">
    <source>
        <dbReference type="ARBA" id="ARBA00004141"/>
    </source>
</evidence>
<keyword evidence="2 5" id="KW-0812">Transmembrane</keyword>
<dbReference type="Proteomes" id="UP001281447">
    <property type="component" value="Unassembled WGS sequence"/>
</dbReference>
<evidence type="ECO:0000256" key="3">
    <source>
        <dbReference type="ARBA" id="ARBA00022989"/>
    </source>
</evidence>
<dbReference type="InterPro" id="IPR010432">
    <property type="entry name" value="RDD"/>
</dbReference>
<feature type="transmembrane region" description="Helical" evidence="5">
    <location>
        <begin position="43"/>
        <end position="61"/>
    </location>
</feature>
<protein>
    <submittedName>
        <fullName evidence="7">RDD family protein</fullName>
    </submittedName>
</protein>
<dbReference type="Pfam" id="PF06271">
    <property type="entry name" value="RDD"/>
    <property type="match status" value="1"/>
</dbReference>
<feature type="transmembrane region" description="Helical" evidence="5">
    <location>
        <begin position="12"/>
        <end position="34"/>
    </location>
</feature>
<evidence type="ECO:0000256" key="2">
    <source>
        <dbReference type="ARBA" id="ARBA00022692"/>
    </source>
</evidence>